<dbReference type="Proteomes" id="UP000017938">
    <property type="component" value="Unassembled WGS sequence"/>
</dbReference>
<evidence type="ECO:0000313" key="1">
    <source>
        <dbReference type="EMBL" id="CDC70577.1"/>
    </source>
</evidence>
<organism evidence="1 2">
    <name type="scientific">Candidatus Colimorpha enterica</name>
    <dbReference type="NCBI Taxonomy" id="3083063"/>
    <lineage>
        <taxon>Bacteria</taxon>
        <taxon>Pseudomonadati</taxon>
        <taxon>Bacteroidota</taxon>
        <taxon>Bacteroidia</taxon>
        <taxon>Bacteroidales</taxon>
        <taxon>Candidatus Colimorpha</taxon>
    </lineage>
</organism>
<dbReference type="AlphaFoldDB" id="R6UIF6"/>
<dbReference type="STRING" id="1263015.BN580_00739"/>
<dbReference type="EMBL" id="CBFW010000037">
    <property type="protein sequence ID" value="CDC70577.1"/>
    <property type="molecule type" value="Genomic_DNA"/>
</dbReference>
<accession>R6UIF6</accession>
<sequence length="127" mass="13838">MWINTKQTKHKPVSRCPFTAWAAVRKSAATTIPRRRNEYEIKKKLLAGTLSALCILFAGCGKAAKNEPALPEVRNNGTAIQWKYSGETDWHDLVALDELRGAAGEAGKDGIKVLTAATEKTVSAFLP</sequence>
<comment type="caution">
    <text evidence="1">The sequence shown here is derived from an EMBL/GenBank/DDBJ whole genome shotgun (WGS) entry which is preliminary data.</text>
</comment>
<evidence type="ECO:0000313" key="2">
    <source>
        <dbReference type="Proteomes" id="UP000017938"/>
    </source>
</evidence>
<proteinExistence type="predicted"/>
<name>R6UIF6_9BACT</name>
<protein>
    <submittedName>
        <fullName evidence="1">Putative secreted protein</fullName>
    </submittedName>
</protein>
<reference evidence="1" key="1">
    <citation type="submission" date="2012-11" db="EMBL/GenBank/DDBJ databases">
        <title>Dependencies among metagenomic species, viruses, plasmids and units of genetic variation.</title>
        <authorList>
            <person name="Nielsen H.B."/>
            <person name="Almeida M."/>
            <person name="Juncker A.S."/>
            <person name="Rasmussen S."/>
            <person name="Li J."/>
            <person name="Sunagawa S."/>
            <person name="Plichta D."/>
            <person name="Gautier L."/>
            <person name="Le Chatelier E."/>
            <person name="Peletier E."/>
            <person name="Bonde I."/>
            <person name="Nielsen T."/>
            <person name="Manichanh C."/>
            <person name="Arumugam M."/>
            <person name="Batto J."/>
            <person name="Santos M.B.Q.D."/>
            <person name="Blom N."/>
            <person name="Borruel N."/>
            <person name="Burgdorf K.S."/>
            <person name="Boumezbeur F."/>
            <person name="Casellas F."/>
            <person name="Dore J."/>
            <person name="Guarner F."/>
            <person name="Hansen T."/>
            <person name="Hildebrand F."/>
            <person name="Kaas R.S."/>
            <person name="Kennedy S."/>
            <person name="Kristiansen K."/>
            <person name="Kultima J.R."/>
            <person name="Leonard P."/>
            <person name="Levenez F."/>
            <person name="Lund O."/>
            <person name="Moumen B."/>
            <person name="Le Paslier D."/>
            <person name="Pons N."/>
            <person name="Pedersen O."/>
            <person name="Prifti E."/>
            <person name="Qin J."/>
            <person name="Raes J."/>
            <person name="Tap J."/>
            <person name="Tims S."/>
            <person name="Ussery D.W."/>
            <person name="Yamada T."/>
            <person name="MetaHit consortium"/>
            <person name="Renault P."/>
            <person name="Sicheritz-Ponten T."/>
            <person name="Bork P."/>
            <person name="Wang J."/>
            <person name="Brunak S."/>
            <person name="Ehrlich S.D."/>
        </authorList>
    </citation>
    <scope>NUCLEOTIDE SEQUENCE [LARGE SCALE GENOMIC DNA]</scope>
</reference>
<gene>
    <name evidence="1" type="ORF">BN580_00739</name>
</gene>